<sequence>MKKRELIQAVAIHADVDNKTAARLVEGTIDVILATVAKGEIVNLSGFAKFAKIKRPARMGRNPATGETIKIKAKTVAKITALKGFKDIALGVAPAPKIATVRKPAPAPAKKAAPAKKKAAPAKKKAAPAKKKAAPAKKKAAPAKKKVVKKAAKKKR</sequence>
<reference evidence="3" key="1">
    <citation type="submission" date="2020-05" db="EMBL/GenBank/DDBJ databases">
        <authorList>
            <person name="Chiriac C."/>
            <person name="Salcher M."/>
            <person name="Ghai R."/>
            <person name="Kavagutti S V."/>
        </authorList>
    </citation>
    <scope>NUCLEOTIDE SEQUENCE</scope>
</reference>
<dbReference type="PANTHER" id="PTHR33175">
    <property type="entry name" value="DNA-BINDING PROTEIN HU"/>
    <property type="match status" value="1"/>
</dbReference>
<gene>
    <name evidence="3" type="ORF">UFOPK1619_00056</name>
    <name evidence="4" type="ORF">UFOPK4057_00409</name>
</gene>
<dbReference type="AlphaFoldDB" id="A0A6J6D0H7"/>
<dbReference type="EMBL" id="CAEZTI010000004">
    <property type="protein sequence ID" value="CAB4555913.1"/>
    <property type="molecule type" value="Genomic_DNA"/>
</dbReference>
<dbReference type="PANTHER" id="PTHR33175:SF3">
    <property type="entry name" value="DNA-BINDING PROTEIN HU-BETA"/>
    <property type="match status" value="1"/>
</dbReference>
<dbReference type="EMBL" id="CAFBPC010000069">
    <property type="protein sequence ID" value="CAB5002868.1"/>
    <property type="molecule type" value="Genomic_DNA"/>
</dbReference>
<dbReference type="PRINTS" id="PR01727">
    <property type="entry name" value="DNABINDINGHU"/>
</dbReference>
<dbReference type="SMART" id="SM00411">
    <property type="entry name" value="BHL"/>
    <property type="match status" value="1"/>
</dbReference>
<dbReference type="InterPro" id="IPR020816">
    <property type="entry name" value="Histone-like_DNA-bd_CS"/>
</dbReference>
<dbReference type="Gene3D" id="4.10.520.10">
    <property type="entry name" value="IHF-like DNA-binding proteins"/>
    <property type="match status" value="1"/>
</dbReference>
<dbReference type="InterPro" id="IPR000119">
    <property type="entry name" value="Hist_DNA-bd"/>
</dbReference>
<dbReference type="GO" id="GO:0005829">
    <property type="term" value="C:cytosol"/>
    <property type="evidence" value="ECO:0007669"/>
    <property type="project" value="TreeGrafter"/>
</dbReference>
<name>A0A6J6D0H7_9ZZZZ</name>
<protein>
    <submittedName>
        <fullName evidence="3">Unannotated protein</fullName>
    </submittedName>
</protein>
<feature type="region of interest" description="Disordered" evidence="2">
    <location>
        <begin position="99"/>
        <end position="156"/>
    </location>
</feature>
<dbReference type="GO" id="GO:0003677">
    <property type="term" value="F:DNA binding"/>
    <property type="evidence" value="ECO:0007669"/>
    <property type="project" value="UniProtKB-KW"/>
</dbReference>
<dbReference type="PROSITE" id="PS00045">
    <property type="entry name" value="HISTONE_LIKE"/>
    <property type="match status" value="1"/>
</dbReference>
<feature type="compositionally biased region" description="Basic residues" evidence="2">
    <location>
        <begin position="113"/>
        <end position="156"/>
    </location>
</feature>
<evidence type="ECO:0000256" key="1">
    <source>
        <dbReference type="ARBA" id="ARBA00023125"/>
    </source>
</evidence>
<evidence type="ECO:0000256" key="2">
    <source>
        <dbReference type="SAM" id="MobiDB-lite"/>
    </source>
</evidence>
<evidence type="ECO:0000313" key="4">
    <source>
        <dbReference type="EMBL" id="CAB5002868.1"/>
    </source>
</evidence>
<evidence type="ECO:0000313" key="3">
    <source>
        <dbReference type="EMBL" id="CAB4555913.1"/>
    </source>
</evidence>
<proteinExistence type="predicted"/>
<accession>A0A6J6D0H7</accession>
<dbReference type="GO" id="GO:0030527">
    <property type="term" value="F:structural constituent of chromatin"/>
    <property type="evidence" value="ECO:0007669"/>
    <property type="project" value="InterPro"/>
</dbReference>
<organism evidence="3">
    <name type="scientific">freshwater metagenome</name>
    <dbReference type="NCBI Taxonomy" id="449393"/>
    <lineage>
        <taxon>unclassified sequences</taxon>
        <taxon>metagenomes</taxon>
        <taxon>ecological metagenomes</taxon>
    </lineage>
</organism>
<dbReference type="InterPro" id="IPR010992">
    <property type="entry name" value="IHF-like_DNA-bd_dom_sf"/>
</dbReference>
<dbReference type="CDD" id="cd13831">
    <property type="entry name" value="HU"/>
    <property type="match status" value="1"/>
</dbReference>
<dbReference type="SUPFAM" id="SSF47729">
    <property type="entry name" value="IHF-like DNA-binding proteins"/>
    <property type="match status" value="1"/>
</dbReference>
<keyword evidence="1" id="KW-0238">DNA-binding</keyword>
<dbReference type="Pfam" id="PF00216">
    <property type="entry name" value="Bac_DNA_binding"/>
    <property type="match status" value="1"/>
</dbReference>